<evidence type="ECO:0000313" key="2">
    <source>
        <dbReference type="EMBL" id="ETO01056.1"/>
    </source>
</evidence>
<comment type="caution">
    <text evidence="2">The sequence shown here is derived from an EMBL/GenBank/DDBJ whole genome shotgun (WGS) entry which is preliminary data.</text>
</comment>
<evidence type="ECO:0000313" key="3">
    <source>
        <dbReference type="Proteomes" id="UP000023152"/>
    </source>
</evidence>
<reference evidence="2 3" key="1">
    <citation type="journal article" date="2013" name="Curr. Biol.">
        <title>The Genome of the Foraminiferan Reticulomyxa filosa.</title>
        <authorList>
            <person name="Glockner G."/>
            <person name="Hulsmann N."/>
            <person name="Schleicher M."/>
            <person name="Noegel A.A."/>
            <person name="Eichinger L."/>
            <person name="Gallinger C."/>
            <person name="Pawlowski J."/>
            <person name="Sierra R."/>
            <person name="Euteneuer U."/>
            <person name="Pillet L."/>
            <person name="Moustafa A."/>
            <person name="Platzer M."/>
            <person name="Groth M."/>
            <person name="Szafranski K."/>
            <person name="Schliwa M."/>
        </authorList>
    </citation>
    <scope>NUCLEOTIDE SEQUENCE [LARGE SCALE GENOMIC DNA]</scope>
</reference>
<dbReference type="Proteomes" id="UP000023152">
    <property type="component" value="Unassembled WGS sequence"/>
</dbReference>
<keyword evidence="3" id="KW-1185">Reference proteome</keyword>
<gene>
    <name evidence="2" type="ORF">RFI_36384</name>
</gene>
<feature type="compositionally biased region" description="Basic and acidic residues" evidence="1">
    <location>
        <begin position="10"/>
        <end position="20"/>
    </location>
</feature>
<proteinExistence type="predicted"/>
<feature type="non-terminal residue" evidence="2">
    <location>
        <position position="1"/>
    </location>
</feature>
<protein>
    <submittedName>
        <fullName evidence="2">Uncharacterized protein</fullName>
    </submittedName>
</protein>
<name>X6LI64_RETFI</name>
<sequence length="266" mass="30338">ANEPVTSVLAKDDNKNKEENSNADTNANNANNTNNANANETTTDSKPSRTVRQSLNFEELLLQLLHILKLASVDSHPTQERDWVVRYAVRLWISILLLRPSLLPELFKRLQKDPSFILGALHSKDREIGSEFAKSLRKLCRIVDESPMYTPELKKTLPGVKVTRFFLHDILLKYLPKEGKDDIDPEQHFYLLISLMQEYTEKYQSLVSEFGDLFTYLVEQLKLHKSIETYGDFANDKVLTGLMSLLSVLLAGDKSFRRLAGENGLI</sequence>
<accession>X6LI64</accession>
<dbReference type="EMBL" id="ASPP01039356">
    <property type="protein sequence ID" value="ETO01056.1"/>
    <property type="molecule type" value="Genomic_DNA"/>
</dbReference>
<dbReference type="AlphaFoldDB" id="X6LI64"/>
<evidence type="ECO:0000256" key="1">
    <source>
        <dbReference type="SAM" id="MobiDB-lite"/>
    </source>
</evidence>
<dbReference type="OrthoDB" id="289932at2759"/>
<organism evidence="2 3">
    <name type="scientific">Reticulomyxa filosa</name>
    <dbReference type="NCBI Taxonomy" id="46433"/>
    <lineage>
        <taxon>Eukaryota</taxon>
        <taxon>Sar</taxon>
        <taxon>Rhizaria</taxon>
        <taxon>Retaria</taxon>
        <taxon>Foraminifera</taxon>
        <taxon>Monothalamids</taxon>
        <taxon>Reticulomyxidae</taxon>
        <taxon>Reticulomyxa</taxon>
    </lineage>
</organism>
<feature type="compositionally biased region" description="Low complexity" evidence="1">
    <location>
        <begin position="22"/>
        <end position="45"/>
    </location>
</feature>
<feature type="region of interest" description="Disordered" evidence="1">
    <location>
        <begin position="1"/>
        <end position="50"/>
    </location>
</feature>